<dbReference type="EMBL" id="JAYJLD010000023">
    <property type="protein sequence ID" value="MEB3102863.1"/>
    <property type="molecule type" value="Genomic_DNA"/>
</dbReference>
<accession>A0ABU5ZK25</accession>
<organism evidence="1 2">
    <name type="scientific">Ferviditalea candida</name>
    <dbReference type="NCBI Taxonomy" id="3108399"/>
    <lineage>
        <taxon>Bacteria</taxon>
        <taxon>Bacillati</taxon>
        <taxon>Bacillota</taxon>
        <taxon>Bacilli</taxon>
        <taxon>Bacillales</taxon>
        <taxon>Paenibacillaceae</taxon>
        <taxon>Ferviditalea</taxon>
    </lineage>
</organism>
<proteinExistence type="predicted"/>
<comment type="caution">
    <text evidence="1">The sequence shown here is derived from an EMBL/GenBank/DDBJ whole genome shotgun (WGS) entry which is preliminary data.</text>
</comment>
<name>A0ABU5ZK25_9BACL</name>
<dbReference type="RefSeq" id="WP_371754986.1">
    <property type="nucleotide sequence ID" value="NZ_JAYJLD010000023.1"/>
</dbReference>
<evidence type="ECO:0000313" key="1">
    <source>
        <dbReference type="EMBL" id="MEB3102863.1"/>
    </source>
</evidence>
<keyword evidence="2" id="KW-1185">Reference proteome</keyword>
<reference evidence="1" key="1">
    <citation type="submission" date="2023-12" db="EMBL/GenBank/DDBJ databases">
        <title>Fervidustalea candida gen. nov., sp. nov., a novel member of the family Paenibacillaceae isolated from a geothermal area.</title>
        <authorList>
            <person name="Li W.-J."/>
            <person name="Jiao J.-Y."/>
            <person name="Chen Y."/>
        </authorList>
    </citation>
    <scope>NUCLEOTIDE SEQUENCE</scope>
    <source>
        <strain evidence="1">SYSU GA230002</strain>
    </source>
</reference>
<gene>
    <name evidence="1" type="ORF">VF724_14480</name>
</gene>
<evidence type="ECO:0000313" key="2">
    <source>
        <dbReference type="Proteomes" id="UP001310386"/>
    </source>
</evidence>
<protein>
    <submittedName>
        <fullName evidence="1">Uncharacterized protein</fullName>
    </submittedName>
</protein>
<sequence>MERLADWLKREMKLEFVSFVEKHSHGHLLRGTVLGREVELLIVSSGHVWVKQPNERSWRTTGVYVPDRVLF</sequence>
<dbReference type="Proteomes" id="UP001310386">
    <property type="component" value="Unassembled WGS sequence"/>
</dbReference>